<dbReference type="Proteomes" id="UP001595839">
    <property type="component" value="Unassembled WGS sequence"/>
</dbReference>
<comment type="caution">
    <text evidence="1">The sequence shown here is derived from an EMBL/GenBank/DDBJ whole genome shotgun (WGS) entry which is preliminary data.</text>
</comment>
<gene>
    <name evidence="1" type="ORF">ACFPIH_42110</name>
</gene>
<accession>A0ABV9B190</accession>
<keyword evidence="2" id="KW-1185">Reference proteome</keyword>
<dbReference type="RefSeq" id="WP_381183286.1">
    <property type="nucleotide sequence ID" value="NZ_JBHSFK010000039.1"/>
</dbReference>
<protein>
    <submittedName>
        <fullName evidence="1">Uncharacterized protein</fullName>
    </submittedName>
</protein>
<name>A0ABV9B190_9ACTN</name>
<organism evidence="1 2">
    <name type="scientific">Streptomyces vulcanius</name>
    <dbReference type="NCBI Taxonomy" id="1441876"/>
    <lineage>
        <taxon>Bacteria</taxon>
        <taxon>Bacillati</taxon>
        <taxon>Actinomycetota</taxon>
        <taxon>Actinomycetes</taxon>
        <taxon>Kitasatosporales</taxon>
        <taxon>Streptomycetaceae</taxon>
        <taxon>Streptomyces</taxon>
    </lineage>
</organism>
<proteinExistence type="predicted"/>
<evidence type="ECO:0000313" key="1">
    <source>
        <dbReference type="EMBL" id="MFC4505973.1"/>
    </source>
</evidence>
<sequence>MAVEVALGLAEVRVALRELPARLTTLHVVLVDQMAGLTERATVVATGGDAVPLLQDLHHRVADVEVREPLLFTAPRDA</sequence>
<dbReference type="EMBL" id="JBHSFK010000039">
    <property type="protein sequence ID" value="MFC4505973.1"/>
    <property type="molecule type" value="Genomic_DNA"/>
</dbReference>
<evidence type="ECO:0000313" key="2">
    <source>
        <dbReference type="Proteomes" id="UP001595839"/>
    </source>
</evidence>
<reference evidence="2" key="1">
    <citation type="journal article" date="2019" name="Int. J. Syst. Evol. Microbiol.">
        <title>The Global Catalogue of Microorganisms (GCM) 10K type strain sequencing project: providing services to taxonomists for standard genome sequencing and annotation.</title>
        <authorList>
            <consortium name="The Broad Institute Genomics Platform"/>
            <consortium name="The Broad Institute Genome Sequencing Center for Infectious Disease"/>
            <person name="Wu L."/>
            <person name="Ma J."/>
        </authorList>
    </citation>
    <scope>NUCLEOTIDE SEQUENCE [LARGE SCALE GENOMIC DNA]</scope>
    <source>
        <strain evidence="2">CGMCC 4.7177</strain>
    </source>
</reference>